<dbReference type="EMBL" id="JAHRIN010055758">
    <property type="protein sequence ID" value="MEQ2210974.1"/>
    <property type="molecule type" value="Genomic_DNA"/>
</dbReference>
<protein>
    <submittedName>
        <fullName evidence="1">Uncharacterized protein</fullName>
    </submittedName>
</protein>
<organism evidence="1 2">
    <name type="scientific">Xenoophorus captivus</name>
    <dbReference type="NCBI Taxonomy" id="1517983"/>
    <lineage>
        <taxon>Eukaryota</taxon>
        <taxon>Metazoa</taxon>
        <taxon>Chordata</taxon>
        <taxon>Craniata</taxon>
        <taxon>Vertebrata</taxon>
        <taxon>Euteleostomi</taxon>
        <taxon>Actinopterygii</taxon>
        <taxon>Neopterygii</taxon>
        <taxon>Teleostei</taxon>
        <taxon>Neoteleostei</taxon>
        <taxon>Acanthomorphata</taxon>
        <taxon>Ovalentaria</taxon>
        <taxon>Atherinomorphae</taxon>
        <taxon>Cyprinodontiformes</taxon>
        <taxon>Goodeidae</taxon>
        <taxon>Xenoophorus</taxon>
    </lineage>
</organism>
<sequence>MEIIGLMAIMHTQMVMEEVRMICLSPFHTDAELLAENWFWSFSEYSRLASFTALPNLYFASLYVSLSPLLKASSLSSLNLLSLAVNQGLSLL</sequence>
<name>A0ABV0RSI1_9TELE</name>
<accession>A0ABV0RSI1</accession>
<keyword evidence="2" id="KW-1185">Reference proteome</keyword>
<dbReference type="Proteomes" id="UP001434883">
    <property type="component" value="Unassembled WGS sequence"/>
</dbReference>
<gene>
    <name evidence="1" type="ORF">XENOCAPTIV_023431</name>
</gene>
<evidence type="ECO:0000313" key="1">
    <source>
        <dbReference type="EMBL" id="MEQ2210974.1"/>
    </source>
</evidence>
<evidence type="ECO:0000313" key="2">
    <source>
        <dbReference type="Proteomes" id="UP001434883"/>
    </source>
</evidence>
<comment type="caution">
    <text evidence="1">The sequence shown here is derived from an EMBL/GenBank/DDBJ whole genome shotgun (WGS) entry which is preliminary data.</text>
</comment>
<proteinExistence type="predicted"/>
<reference evidence="1 2" key="1">
    <citation type="submission" date="2021-06" db="EMBL/GenBank/DDBJ databases">
        <authorList>
            <person name="Palmer J.M."/>
        </authorList>
    </citation>
    <scope>NUCLEOTIDE SEQUENCE [LARGE SCALE GENOMIC DNA]</scope>
    <source>
        <strain evidence="1 2">XC_2019</strain>
        <tissue evidence="1">Muscle</tissue>
    </source>
</reference>